<sequence>MSAPRTIDFSAVVLTLKEAVPSLSAVYVFGSQVSGEAGPESDLDVALMSDESQGAEVLWDLSSRLAGIVGCHVDLLDLRSASTVMQYRIVTTGQRLWARDEQAALYETFILSQKTALDEARSGLLDDIQKTGTVYGR</sequence>
<dbReference type="Pfam" id="PF18765">
    <property type="entry name" value="Polbeta"/>
    <property type="match status" value="1"/>
</dbReference>
<evidence type="ECO:0000259" key="1">
    <source>
        <dbReference type="Pfam" id="PF18765"/>
    </source>
</evidence>
<dbReference type="SUPFAM" id="SSF81301">
    <property type="entry name" value="Nucleotidyltransferase"/>
    <property type="match status" value="1"/>
</dbReference>
<dbReference type="InterPro" id="IPR043519">
    <property type="entry name" value="NT_sf"/>
</dbReference>
<dbReference type="Gene3D" id="3.30.460.10">
    <property type="entry name" value="Beta Polymerase, domain 2"/>
    <property type="match status" value="1"/>
</dbReference>
<dbReference type="InterPro" id="IPR041633">
    <property type="entry name" value="Polbeta"/>
</dbReference>
<dbReference type="AlphaFoldDB" id="A0AA43AYP4"/>
<dbReference type="NCBIfam" id="NF047752">
    <property type="entry name" value="MntA_antitoxin"/>
    <property type="match status" value="1"/>
</dbReference>
<name>A0AA43AYP4_9BURK</name>
<dbReference type="RefSeq" id="WP_279852033.1">
    <property type="nucleotide sequence ID" value="NZ_JAOCIB010000033.1"/>
</dbReference>
<dbReference type="PANTHER" id="PTHR43852">
    <property type="entry name" value="NUCLEOTIDYLTRANSFERASE"/>
    <property type="match status" value="1"/>
</dbReference>
<accession>A0AA43AYP4</accession>
<comment type="caution">
    <text evidence="2">The sequence shown here is derived from an EMBL/GenBank/DDBJ whole genome shotgun (WGS) entry which is preliminary data.</text>
</comment>
<gene>
    <name evidence="2" type="ORF">N5J23_15065</name>
</gene>
<dbReference type="CDD" id="cd05403">
    <property type="entry name" value="NT_KNTase_like"/>
    <property type="match status" value="1"/>
</dbReference>
<evidence type="ECO:0000313" key="3">
    <source>
        <dbReference type="Proteomes" id="UP001161294"/>
    </source>
</evidence>
<organism evidence="2 3">
    <name type="scientific">Comamonas aquatica</name>
    <dbReference type="NCBI Taxonomy" id="225991"/>
    <lineage>
        <taxon>Bacteria</taxon>
        <taxon>Pseudomonadati</taxon>
        <taxon>Pseudomonadota</taxon>
        <taxon>Betaproteobacteria</taxon>
        <taxon>Burkholderiales</taxon>
        <taxon>Comamonadaceae</taxon>
        <taxon>Comamonas</taxon>
    </lineage>
</organism>
<dbReference type="PANTHER" id="PTHR43852:SF2">
    <property type="entry name" value="PROTEIN ADENYLYLTRANSFERASE MNTA"/>
    <property type="match status" value="1"/>
</dbReference>
<protein>
    <submittedName>
        <fullName evidence="2">Nucleotidyltransferase domain-containing protein</fullName>
    </submittedName>
</protein>
<reference evidence="2" key="1">
    <citation type="submission" date="2022-09" db="EMBL/GenBank/DDBJ databases">
        <title>Intensive care unit water sources are persistently colonized with multi-drug resistant bacteria and are the site of extensive horizontal gene transfer of antibiotic resistance genes.</title>
        <authorList>
            <person name="Diorio-Toth L."/>
        </authorList>
    </citation>
    <scope>NUCLEOTIDE SEQUENCE</scope>
    <source>
        <strain evidence="2">GD03686</strain>
    </source>
</reference>
<dbReference type="EMBL" id="JAOCJW010000035">
    <property type="protein sequence ID" value="MDH2006849.1"/>
    <property type="molecule type" value="Genomic_DNA"/>
</dbReference>
<proteinExistence type="predicted"/>
<feature type="domain" description="Polymerase beta nucleotidyltransferase" evidence="1">
    <location>
        <begin position="21"/>
        <end position="102"/>
    </location>
</feature>
<dbReference type="Proteomes" id="UP001161294">
    <property type="component" value="Unassembled WGS sequence"/>
</dbReference>
<evidence type="ECO:0000313" key="2">
    <source>
        <dbReference type="EMBL" id="MDH2006849.1"/>
    </source>
</evidence>
<dbReference type="InterPro" id="IPR052930">
    <property type="entry name" value="TA_antitoxin_MntA"/>
</dbReference>